<keyword evidence="10" id="KW-0573">Peptidoglycan synthesis</keyword>
<dbReference type="STRING" id="1082479.SAMN05216241_10179"/>
<dbReference type="InterPro" id="IPR005311">
    <property type="entry name" value="PBP_dimer"/>
</dbReference>
<evidence type="ECO:0000313" key="17">
    <source>
        <dbReference type="EMBL" id="SDF43278.1"/>
    </source>
</evidence>
<feature type="compositionally biased region" description="Basic and acidic residues" evidence="14">
    <location>
        <begin position="610"/>
        <end position="620"/>
    </location>
</feature>
<dbReference type="Pfam" id="PF03717">
    <property type="entry name" value="PBP_dimer"/>
    <property type="match status" value="1"/>
</dbReference>
<evidence type="ECO:0000256" key="9">
    <source>
        <dbReference type="ARBA" id="ARBA00022960"/>
    </source>
</evidence>
<evidence type="ECO:0000256" key="1">
    <source>
        <dbReference type="ARBA" id="ARBA00004167"/>
    </source>
</evidence>
<dbReference type="GO" id="GO:0016740">
    <property type="term" value="F:transferase activity"/>
    <property type="evidence" value="ECO:0007669"/>
    <property type="project" value="UniProtKB-KW"/>
</dbReference>
<evidence type="ECO:0000259" key="15">
    <source>
        <dbReference type="Pfam" id="PF00905"/>
    </source>
</evidence>
<feature type="domain" description="Penicillin-binding protein dimerisation" evidence="16">
    <location>
        <begin position="62"/>
        <end position="232"/>
    </location>
</feature>
<dbReference type="GO" id="GO:0008658">
    <property type="term" value="F:penicillin binding"/>
    <property type="evidence" value="ECO:0007669"/>
    <property type="project" value="InterPro"/>
</dbReference>
<keyword evidence="11" id="KW-1133">Transmembrane helix</keyword>
<name>A0A1G7L1C1_9PROT</name>
<evidence type="ECO:0000256" key="14">
    <source>
        <dbReference type="SAM" id="MobiDB-lite"/>
    </source>
</evidence>
<evidence type="ECO:0000313" key="18">
    <source>
        <dbReference type="Proteomes" id="UP000199415"/>
    </source>
</evidence>
<evidence type="ECO:0000256" key="12">
    <source>
        <dbReference type="ARBA" id="ARBA00023136"/>
    </source>
</evidence>
<feature type="domain" description="Penicillin-binding protein transpeptidase" evidence="15">
    <location>
        <begin position="266"/>
        <end position="604"/>
    </location>
</feature>
<dbReference type="GO" id="GO:0071555">
    <property type="term" value="P:cell wall organization"/>
    <property type="evidence" value="ECO:0007669"/>
    <property type="project" value="UniProtKB-KW"/>
</dbReference>
<dbReference type="OrthoDB" id="9766847at2"/>
<dbReference type="PANTHER" id="PTHR30627:SF2">
    <property type="entry name" value="PEPTIDOGLYCAN D,D-TRANSPEPTIDASE MRDA"/>
    <property type="match status" value="1"/>
</dbReference>
<evidence type="ECO:0000256" key="8">
    <source>
        <dbReference type="ARBA" id="ARBA00022801"/>
    </source>
</evidence>
<dbReference type="NCBIfam" id="TIGR03423">
    <property type="entry name" value="pbp2_mrdA"/>
    <property type="match status" value="1"/>
</dbReference>
<evidence type="ECO:0000256" key="13">
    <source>
        <dbReference type="ARBA" id="ARBA00023316"/>
    </source>
</evidence>
<accession>A0A1G7L1C1</accession>
<dbReference type="InterPro" id="IPR050515">
    <property type="entry name" value="Beta-lactam/transpept"/>
</dbReference>
<sequence length="629" mass="68910">MSLLNEEHGRYKTFSRRALLLGGGQLLLFGGLAARLYELQIVENERYATLAEENRVSLRLLAPPRGRILDRYGTPVAVNEHNYRVMLVAEQAADIERTLDRLSRIVQLSEAEKRRILDDVHAKRPFVPVKVAENLSWETVSRIEVNAPRLPGVNIDVGQTRAYPHGAALSHVLGYVGAVDKKDMRKDDPLLEVPGFFVGKTGLEKQYDTALRGEAGTSQVEVNAVGRTIRELDRDPGKPGHDLVTTLDTELQKRAHARISNARSASTVILDVSTGDVLALASTPSFDNNTFALGISEQRWRELTRNPYDPLANKATTGAYNPGSTFKMVVAAAAMANGVAPDHEVHCPGYYDLGDARFHCWAQWGHGKLDMVGGFKHSCDVYFYDLARRVGIDAIAETARQFGMGAPLGIDLPGEAGGTMPTKDWKNRKLGEPWQLGETLVCGIGQGYVLSTPLQLAVMTARIATGRAVAPRIGRRLVAEQRENQSFAPESFEKMGVREEHLEVLRTGMDAVVNSRGGTAHSARLRELDADMAGKTGTSQVRRISAEERREGVTDNADLPWRKRDHALFVGYAPVKAPRYCAATVVEHGGAGSKAAAPIVHDLLRETLQRDPATRGDLRLSGRGRGRTG</sequence>
<comment type="subcellular location">
    <subcellularLocation>
        <location evidence="2">Cell membrane</location>
    </subcellularLocation>
    <subcellularLocation>
        <location evidence="1">Membrane</location>
        <topology evidence="1">Single-pass membrane protein</topology>
    </subcellularLocation>
</comment>
<dbReference type="InterPro" id="IPR017790">
    <property type="entry name" value="Penicillin-binding_protein_2"/>
</dbReference>
<gene>
    <name evidence="17" type="ORF">SAMN05216241_10179</name>
</gene>
<evidence type="ECO:0000256" key="7">
    <source>
        <dbReference type="ARBA" id="ARBA00022692"/>
    </source>
</evidence>
<evidence type="ECO:0000256" key="4">
    <source>
        <dbReference type="ARBA" id="ARBA00022519"/>
    </source>
</evidence>
<dbReference type="GO" id="GO:0009002">
    <property type="term" value="F:serine-type D-Ala-D-Ala carboxypeptidase activity"/>
    <property type="evidence" value="ECO:0007669"/>
    <property type="project" value="InterPro"/>
</dbReference>
<protein>
    <submittedName>
        <fullName evidence="17">Peptidoglycan glycosyltransferase</fullName>
    </submittedName>
</protein>
<evidence type="ECO:0000256" key="3">
    <source>
        <dbReference type="ARBA" id="ARBA00022475"/>
    </source>
</evidence>
<keyword evidence="12" id="KW-0472">Membrane</keyword>
<dbReference type="Proteomes" id="UP000199415">
    <property type="component" value="Unassembled WGS sequence"/>
</dbReference>
<dbReference type="GO" id="GO:0071972">
    <property type="term" value="F:peptidoglycan L,D-transpeptidase activity"/>
    <property type="evidence" value="ECO:0007669"/>
    <property type="project" value="TreeGrafter"/>
</dbReference>
<dbReference type="PANTHER" id="PTHR30627">
    <property type="entry name" value="PEPTIDOGLYCAN D,D-TRANSPEPTIDASE"/>
    <property type="match status" value="1"/>
</dbReference>
<reference evidence="17 18" key="1">
    <citation type="submission" date="2016-10" db="EMBL/GenBank/DDBJ databases">
        <authorList>
            <person name="de Groot N.N."/>
        </authorList>
    </citation>
    <scope>NUCLEOTIDE SEQUENCE [LARGE SCALE GENOMIC DNA]</scope>
    <source>
        <strain evidence="17 18">DSM 25584</strain>
    </source>
</reference>
<dbReference type="Pfam" id="PF00905">
    <property type="entry name" value="Transpeptidase"/>
    <property type="match status" value="1"/>
</dbReference>
<dbReference type="Gene3D" id="3.40.710.10">
    <property type="entry name" value="DD-peptidase/beta-lactamase superfamily"/>
    <property type="match status" value="1"/>
</dbReference>
<dbReference type="AlphaFoldDB" id="A0A1G7L1C1"/>
<keyword evidence="18" id="KW-1185">Reference proteome</keyword>
<keyword evidence="6" id="KW-0645">Protease</keyword>
<evidence type="ECO:0000256" key="2">
    <source>
        <dbReference type="ARBA" id="ARBA00004236"/>
    </source>
</evidence>
<keyword evidence="4" id="KW-0997">Cell inner membrane</keyword>
<keyword evidence="17" id="KW-0808">Transferase</keyword>
<proteinExistence type="predicted"/>
<keyword evidence="13" id="KW-0961">Cell wall biogenesis/degradation</keyword>
<dbReference type="GO" id="GO:0009252">
    <property type="term" value="P:peptidoglycan biosynthetic process"/>
    <property type="evidence" value="ECO:0007669"/>
    <property type="project" value="UniProtKB-KW"/>
</dbReference>
<organism evidence="17 18">
    <name type="scientific">Limimonas halophila</name>
    <dbReference type="NCBI Taxonomy" id="1082479"/>
    <lineage>
        <taxon>Bacteria</taxon>
        <taxon>Pseudomonadati</taxon>
        <taxon>Pseudomonadota</taxon>
        <taxon>Alphaproteobacteria</taxon>
        <taxon>Rhodospirillales</taxon>
        <taxon>Rhodovibrionaceae</taxon>
        <taxon>Limimonas</taxon>
    </lineage>
</organism>
<dbReference type="GO" id="GO:0008360">
    <property type="term" value="P:regulation of cell shape"/>
    <property type="evidence" value="ECO:0007669"/>
    <property type="project" value="UniProtKB-KW"/>
</dbReference>
<feature type="region of interest" description="Disordered" evidence="14">
    <location>
        <begin position="610"/>
        <end position="629"/>
    </location>
</feature>
<keyword evidence="7" id="KW-0812">Transmembrane</keyword>
<evidence type="ECO:0000256" key="10">
    <source>
        <dbReference type="ARBA" id="ARBA00022984"/>
    </source>
</evidence>
<evidence type="ECO:0000256" key="5">
    <source>
        <dbReference type="ARBA" id="ARBA00022645"/>
    </source>
</evidence>
<dbReference type="InterPro" id="IPR012338">
    <property type="entry name" value="Beta-lactam/transpept-like"/>
</dbReference>
<keyword evidence="8" id="KW-0378">Hydrolase</keyword>
<evidence type="ECO:0000256" key="6">
    <source>
        <dbReference type="ARBA" id="ARBA00022670"/>
    </source>
</evidence>
<dbReference type="RefSeq" id="WP_090018148.1">
    <property type="nucleotide sequence ID" value="NZ_FNCE01000001.1"/>
</dbReference>
<dbReference type="InterPro" id="IPR036138">
    <property type="entry name" value="PBP_dimer_sf"/>
</dbReference>
<dbReference type="GO" id="GO:0005886">
    <property type="term" value="C:plasma membrane"/>
    <property type="evidence" value="ECO:0007669"/>
    <property type="project" value="UniProtKB-SubCell"/>
</dbReference>
<dbReference type="SUPFAM" id="SSF56601">
    <property type="entry name" value="beta-lactamase/transpeptidase-like"/>
    <property type="match status" value="1"/>
</dbReference>
<dbReference type="GO" id="GO:0006508">
    <property type="term" value="P:proteolysis"/>
    <property type="evidence" value="ECO:0007669"/>
    <property type="project" value="UniProtKB-KW"/>
</dbReference>
<evidence type="ECO:0000256" key="11">
    <source>
        <dbReference type="ARBA" id="ARBA00022989"/>
    </source>
</evidence>
<keyword evidence="5" id="KW-0121">Carboxypeptidase</keyword>
<dbReference type="SUPFAM" id="SSF56519">
    <property type="entry name" value="Penicillin binding protein dimerisation domain"/>
    <property type="match status" value="1"/>
</dbReference>
<evidence type="ECO:0000259" key="16">
    <source>
        <dbReference type="Pfam" id="PF03717"/>
    </source>
</evidence>
<dbReference type="InterPro" id="IPR001460">
    <property type="entry name" value="PCN-bd_Tpept"/>
</dbReference>
<dbReference type="Gene3D" id="3.30.1390.30">
    <property type="entry name" value="Penicillin-binding protein 2a, domain 3"/>
    <property type="match status" value="1"/>
</dbReference>
<keyword evidence="3" id="KW-1003">Cell membrane</keyword>
<dbReference type="Gene3D" id="3.90.1310.10">
    <property type="entry name" value="Penicillin-binding protein 2a (Domain 2)"/>
    <property type="match status" value="1"/>
</dbReference>
<dbReference type="EMBL" id="FNCE01000001">
    <property type="protein sequence ID" value="SDF43278.1"/>
    <property type="molecule type" value="Genomic_DNA"/>
</dbReference>
<keyword evidence="9" id="KW-0133">Cell shape</keyword>